<name>A0A3N4Z915_9MICO</name>
<dbReference type="InterPro" id="IPR023353">
    <property type="entry name" value="LemA-like_dom_sf"/>
</dbReference>
<comment type="caution">
    <text evidence="1">The sequence shown here is derived from an EMBL/GenBank/DDBJ whole genome shotgun (WGS) entry which is preliminary data.</text>
</comment>
<keyword evidence="2" id="KW-1185">Reference proteome</keyword>
<accession>A0A3N4Z915</accession>
<organism evidence="1 2">
    <name type="scientific">Georgenia muralis</name>
    <dbReference type="NCBI Taxonomy" id="154117"/>
    <lineage>
        <taxon>Bacteria</taxon>
        <taxon>Bacillati</taxon>
        <taxon>Actinomycetota</taxon>
        <taxon>Actinomycetes</taxon>
        <taxon>Micrococcales</taxon>
        <taxon>Bogoriellaceae</taxon>
        <taxon>Georgenia</taxon>
    </lineage>
</organism>
<dbReference type="EMBL" id="RKRA01000001">
    <property type="protein sequence ID" value="RPF28514.1"/>
    <property type="molecule type" value="Genomic_DNA"/>
</dbReference>
<dbReference type="RefSeq" id="WP_246006160.1">
    <property type="nucleotide sequence ID" value="NZ_RKRA01000001.1"/>
</dbReference>
<evidence type="ECO:0008006" key="3">
    <source>
        <dbReference type="Google" id="ProtNLM"/>
    </source>
</evidence>
<proteinExistence type="predicted"/>
<dbReference type="Proteomes" id="UP000280726">
    <property type="component" value="Unassembled WGS sequence"/>
</dbReference>
<sequence>MTEWVLVGVLLVVLAGVALLRLAARVDRLHRTVLRSRVTLDAQLARRAAAASELAACGALDPAEALAVTDVALRAADAAPGGVVADGLEGFPEADVLTGADARDAAADRGLVESELSRTLRAVLGEPADRAELAADPRAAEPLERLEHAWYRLQLARRFHNAHVEQVRRLRTDPVVRVFHLAGRAPLPEPFDMDDVLPQR</sequence>
<gene>
    <name evidence="1" type="ORF">EDD32_3041</name>
</gene>
<dbReference type="AlphaFoldDB" id="A0A3N4Z915"/>
<evidence type="ECO:0000313" key="2">
    <source>
        <dbReference type="Proteomes" id="UP000280726"/>
    </source>
</evidence>
<protein>
    <recommendedName>
        <fullName evidence="3">LemA protein</fullName>
    </recommendedName>
</protein>
<dbReference type="Gene3D" id="1.20.1440.20">
    <property type="entry name" value="LemA-like domain"/>
    <property type="match status" value="1"/>
</dbReference>
<reference evidence="1 2" key="1">
    <citation type="submission" date="2018-11" db="EMBL/GenBank/DDBJ databases">
        <title>Sequencing the genomes of 1000 actinobacteria strains.</title>
        <authorList>
            <person name="Klenk H.-P."/>
        </authorList>
    </citation>
    <scope>NUCLEOTIDE SEQUENCE [LARGE SCALE GENOMIC DNA]</scope>
    <source>
        <strain evidence="1 2">DSM 14418</strain>
    </source>
</reference>
<evidence type="ECO:0000313" key="1">
    <source>
        <dbReference type="EMBL" id="RPF28514.1"/>
    </source>
</evidence>